<reference evidence="3 4" key="1">
    <citation type="submission" date="2016-11" db="EMBL/GenBank/DDBJ databases">
        <authorList>
            <person name="Varghese N."/>
            <person name="Submissions S."/>
        </authorList>
    </citation>
    <scope>NUCLEOTIDE SEQUENCE [LARGE SCALE GENOMIC DNA]</scope>
    <source>
        <strain evidence="3 4">PA</strain>
    </source>
</reference>
<evidence type="ECO:0000313" key="3">
    <source>
        <dbReference type="EMBL" id="SHJ26631.1"/>
    </source>
</evidence>
<comment type="caution">
    <text evidence="3">The sequence shown here is derived from an EMBL/GenBank/DDBJ whole genome shotgun (WGS) entry which is preliminary data.</text>
</comment>
<sequence>MNSPESQLLRRRTGAVRAAALAALALALASTTGCALSLKSSKDHGADETGAPAASAAPTAEGSTAPTRSAAAPAPSGTAGGGLARAGDVASSDRPMAGQGGAGGPGASGADSTAASPGEDGTASGLCAAMGASGVNVQAASRTMWINDTGGVKRITGKAETLTVEGVGVVVYVDAVDSLVMNGTGDTVCAGSVGSVSFGTSSVGSSVVYEGADPVITDEGTGSVTTRK</sequence>
<feature type="compositionally biased region" description="Gly residues" evidence="1">
    <location>
        <begin position="98"/>
        <end position="107"/>
    </location>
</feature>
<evidence type="ECO:0000313" key="4">
    <source>
        <dbReference type="Proteomes" id="UP000184390"/>
    </source>
</evidence>
<evidence type="ECO:0000256" key="1">
    <source>
        <dbReference type="SAM" id="MobiDB-lite"/>
    </source>
</evidence>
<proteinExistence type="predicted"/>
<evidence type="ECO:0008006" key="5">
    <source>
        <dbReference type="Google" id="ProtNLM"/>
    </source>
</evidence>
<evidence type="ECO:0000256" key="2">
    <source>
        <dbReference type="SAM" id="SignalP"/>
    </source>
</evidence>
<accession>A0ABY1IJL2</accession>
<keyword evidence="4" id="KW-1185">Reference proteome</keyword>
<feature type="compositionally biased region" description="Low complexity" evidence="1">
    <location>
        <begin position="108"/>
        <end position="118"/>
    </location>
</feature>
<feature type="region of interest" description="Disordered" evidence="1">
    <location>
        <begin position="40"/>
        <end position="121"/>
    </location>
</feature>
<name>A0ABY1IJL2_9ACTO</name>
<dbReference type="Proteomes" id="UP000184390">
    <property type="component" value="Unassembled WGS sequence"/>
</dbReference>
<gene>
    <name evidence="3" type="ORF">SAMN05216246_11740</name>
</gene>
<feature type="signal peptide" evidence="2">
    <location>
        <begin position="1"/>
        <end position="35"/>
    </location>
</feature>
<feature type="chain" id="PRO_5047271542" description="DUF3060 domain-containing protein" evidence="2">
    <location>
        <begin position="36"/>
        <end position="228"/>
    </location>
</feature>
<feature type="compositionally biased region" description="Low complexity" evidence="1">
    <location>
        <begin position="48"/>
        <end position="77"/>
    </location>
</feature>
<dbReference type="RefSeq" id="WP_073454420.1">
    <property type="nucleotide sequence ID" value="NZ_FQYL01000017.1"/>
</dbReference>
<organism evidence="3 4">
    <name type="scientific">Actinomyces denticolens</name>
    <dbReference type="NCBI Taxonomy" id="52767"/>
    <lineage>
        <taxon>Bacteria</taxon>
        <taxon>Bacillati</taxon>
        <taxon>Actinomycetota</taxon>
        <taxon>Actinomycetes</taxon>
        <taxon>Actinomycetales</taxon>
        <taxon>Actinomycetaceae</taxon>
        <taxon>Actinomyces</taxon>
    </lineage>
</organism>
<keyword evidence="2" id="KW-0732">Signal</keyword>
<dbReference type="EMBL" id="FQYL01000017">
    <property type="protein sequence ID" value="SHJ26631.1"/>
    <property type="molecule type" value="Genomic_DNA"/>
</dbReference>
<protein>
    <recommendedName>
        <fullName evidence="5">DUF3060 domain-containing protein</fullName>
    </recommendedName>
</protein>